<accession>A0A1R3G278</accession>
<evidence type="ECO:0000313" key="2">
    <source>
        <dbReference type="Proteomes" id="UP000188268"/>
    </source>
</evidence>
<dbReference type="Gramene" id="OMO52186">
    <property type="protein sequence ID" value="OMO52186"/>
    <property type="gene ID" value="CCACVL1_29315"/>
</dbReference>
<proteinExistence type="predicted"/>
<evidence type="ECO:0000313" key="1">
    <source>
        <dbReference type="EMBL" id="OMO52186.1"/>
    </source>
</evidence>
<dbReference type="AlphaFoldDB" id="A0A1R3G278"/>
<protein>
    <submittedName>
        <fullName evidence="1">Uncharacterized protein</fullName>
    </submittedName>
</protein>
<name>A0A1R3G278_COCAP</name>
<dbReference type="Proteomes" id="UP000188268">
    <property type="component" value="Unassembled WGS sequence"/>
</dbReference>
<keyword evidence="2" id="KW-1185">Reference proteome</keyword>
<dbReference type="EMBL" id="AWWV01015547">
    <property type="protein sequence ID" value="OMO52186.1"/>
    <property type="molecule type" value="Genomic_DNA"/>
</dbReference>
<sequence>MDQKNGNFSLSSWPSSPCNFSSLLRLDPSLFLFQRLPTLFSTLHQALPSISSP</sequence>
<reference evidence="1 2" key="1">
    <citation type="submission" date="2013-09" db="EMBL/GenBank/DDBJ databases">
        <title>Corchorus capsularis genome sequencing.</title>
        <authorList>
            <person name="Alam M."/>
            <person name="Haque M.S."/>
            <person name="Islam M.S."/>
            <person name="Emdad E.M."/>
            <person name="Islam M.M."/>
            <person name="Ahmed B."/>
            <person name="Halim A."/>
            <person name="Hossen Q.M.M."/>
            <person name="Hossain M.Z."/>
            <person name="Ahmed R."/>
            <person name="Khan M.M."/>
            <person name="Islam R."/>
            <person name="Rashid M.M."/>
            <person name="Khan S.A."/>
            <person name="Rahman M.S."/>
            <person name="Alam M."/>
        </authorList>
    </citation>
    <scope>NUCLEOTIDE SEQUENCE [LARGE SCALE GENOMIC DNA]</scope>
    <source>
        <strain evidence="2">cv. CVL-1</strain>
        <tissue evidence="1">Whole seedling</tissue>
    </source>
</reference>
<organism evidence="1 2">
    <name type="scientific">Corchorus capsularis</name>
    <name type="common">Jute</name>
    <dbReference type="NCBI Taxonomy" id="210143"/>
    <lineage>
        <taxon>Eukaryota</taxon>
        <taxon>Viridiplantae</taxon>
        <taxon>Streptophyta</taxon>
        <taxon>Embryophyta</taxon>
        <taxon>Tracheophyta</taxon>
        <taxon>Spermatophyta</taxon>
        <taxon>Magnoliopsida</taxon>
        <taxon>eudicotyledons</taxon>
        <taxon>Gunneridae</taxon>
        <taxon>Pentapetalae</taxon>
        <taxon>rosids</taxon>
        <taxon>malvids</taxon>
        <taxon>Malvales</taxon>
        <taxon>Malvaceae</taxon>
        <taxon>Grewioideae</taxon>
        <taxon>Apeibeae</taxon>
        <taxon>Corchorus</taxon>
    </lineage>
</organism>
<comment type="caution">
    <text evidence="1">The sequence shown here is derived from an EMBL/GenBank/DDBJ whole genome shotgun (WGS) entry which is preliminary data.</text>
</comment>
<gene>
    <name evidence="1" type="ORF">CCACVL1_29315</name>
</gene>